<dbReference type="PROSITE" id="PS51388">
    <property type="entry name" value="GED"/>
    <property type="match status" value="1"/>
</dbReference>
<evidence type="ECO:0000313" key="6">
    <source>
        <dbReference type="EMBL" id="KAF7511755.1"/>
    </source>
</evidence>
<name>A0A8H7AM69_9EURO</name>
<evidence type="ECO:0000259" key="5">
    <source>
        <dbReference type="PROSITE" id="PS51718"/>
    </source>
</evidence>
<dbReference type="Pfam" id="PF01031">
    <property type="entry name" value="Dynamin_M"/>
    <property type="match status" value="1"/>
</dbReference>
<feature type="region of interest" description="Disordered" evidence="3">
    <location>
        <begin position="787"/>
        <end position="890"/>
    </location>
</feature>
<dbReference type="PANTHER" id="PTHR11566:SF149">
    <property type="entry name" value="GTPASE, PUTATIVE (AFU_ORTHOLOGUE AFUA_6G11890)-RELATED"/>
    <property type="match status" value="1"/>
</dbReference>
<feature type="compositionally biased region" description="Basic and acidic residues" evidence="3">
    <location>
        <begin position="788"/>
        <end position="805"/>
    </location>
</feature>
<accession>A0A8H7AM69</accession>
<evidence type="ECO:0008006" key="8">
    <source>
        <dbReference type="Google" id="ProtNLM"/>
    </source>
</evidence>
<dbReference type="GO" id="GO:0048312">
    <property type="term" value="P:intracellular distribution of mitochondria"/>
    <property type="evidence" value="ECO:0007669"/>
    <property type="project" value="TreeGrafter"/>
</dbReference>
<feature type="domain" description="Dynamin-type G" evidence="5">
    <location>
        <begin position="37"/>
        <end position="321"/>
    </location>
</feature>
<keyword evidence="1" id="KW-0547">Nucleotide-binding</keyword>
<dbReference type="PRINTS" id="PR00195">
    <property type="entry name" value="DYNAMIN"/>
</dbReference>
<dbReference type="InterPro" id="IPR022812">
    <property type="entry name" value="Dynamin"/>
</dbReference>
<organism evidence="6 7">
    <name type="scientific">Endocarpon pusillum</name>
    <dbReference type="NCBI Taxonomy" id="364733"/>
    <lineage>
        <taxon>Eukaryota</taxon>
        <taxon>Fungi</taxon>
        <taxon>Dikarya</taxon>
        <taxon>Ascomycota</taxon>
        <taxon>Pezizomycotina</taxon>
        <taxon>Eurotiomycetes</taxon>
        <taxon>Chaetothyriomycetidae</taxon>
        <taxon>Verrucariales</taxon>
        <taxon>Verrucariaceae</taxon>
        <taxon>Endocarpon</taxon>
    </lineage>
</organism>
<dbReference type="Proteomes" id="UP000606974">
    <property type="component" value="Unassembled WGS sequence"/>
</dbReference>
<dbReference type="Gene3D" id="3.40.50.300">
    <property type="entry name" value="P-loop containing nucleotide triphosphate hydrolases"/>
    <property type="match status" value="1"/>
</dbReference>
<dbReference type="FunFam" id="3.40.50.300:FF:001425">
    <property type="entry name" value="Dynamin GTPase, putative"/>
    <property type="match status" value="1"/>
</dbReference>
<reference evidence="6" key="1">
    <citation type="submission" date="2020-02" db="EMBL/GenBank/DDBJ databases">
        <authorList>
            <person name="Palmer J.M."/>
        </authorList>
    </citation>
    <scope>NUCLEOTIDE SEQUENCE</scope>
    <source>
        <strain evidence="6">EPUS1.4</strain>
        <tissue evidence="6">Thallus</tissue>
    </source>
</reference>
<dbReference type="Pfam" id="PF00350">
    <property type="entry name" value="Dynamin_N"/>
    <property type="match status" value="1"/>
</dbReference>
<dbReference type="InterPro" id="IPR020850">
    <property type="entry name" value="GED_dom"/>
</dbReference>
<keyword evidence="7" id="KW-1185">Reference proteome</keyword>
<dbReference type="InterPro" id="IPR045063">
    <property type="entry name" value="Dynamin_N"/>
</dbReference>
<dbReference type="InterPro" id="IPR000375">
    <property type="entry name" value="Dynamin_stalk"/>
</dbReference>
<dbReference type="GO" id="GO:0003924">
    <property type="term" value="F:GTPase activity"/>
    <property type="evidence" value="ECO:0007669"/>
    <property type="project" value="InterPro"/>
</dbReference>
<feature type="compositionally biased region" description="Polar residues" evidence="3">
    <location>
        <begin position="724"/>
        <end position="733"/>
    </location>
</feature>
<dbReference type="InterPro" id="IPR027417">
    <property type="entry name" value="P-loop_NTPase"/>
</dbReference>
<dbReference type="CDD" id="cd08771">
    <property type="entry name" value="DLP_1"/>
    <property type="match status" value="1"/>
</dbReference>
<dbReference type="SUPFAM" id="SSF52540">
    <property type="entry name" value="P-loop containing nucleoside triphosphate hydrolases"/>
    <property type="match status" value="1"/>
</dbReference>
<dbReference type="SMART" id="SM00053">
    <property type="entry name" value="DYNc"/>
    <property type="match status" value="1"/>
</dbReference>
<dbReference type="EMBL" id="JAACFV010000017">
    <property type="protein sequence ID" value="KAF7511755.1"/>
    <property type="molecule type" value="Genomic_DNA"/>
</dbReference>
<dbReference type="GO" id="GO:0006897">
    <property type="term" value="P:endocytosis"/>
    <property type="evidence" value="ECO:0007669"/>
    <property type="project" value="TreeGrafter"/>
</dbReference>
<evidence type="ECO:0000256" key="2">
    <source>
        <dbReference type="ARBA" id="ARBA00023134"/>
    </source>
</evidence>
<dbReference type="GO" id="GO:0005739">
    <property type="term" value="C:mitochondrion"/>
    <property type="evidence" value="ECO:0007669"/>
    <property type="project" value="TreeGrafter"/>
</dbReference>
<dbReference type="GO" id="GO:0008017">
    <property type="term" value="F:microtubule binding"/>
    <property type="evidence" value="ECO:0007669"/>
    <property type="project" value="TreeGrafter"/>
</dbReference>
<proteinExistence type="predicted"/>
<dbReference type="GO" id="GO:0016559">
    <property type="term" value="P:peroxisome fission"/>
    <property type="evidence" value="ECO:0007669"/>
    <property type="project" value="TreeGrafter"/>
</dbReference>
<dbReference type="Gene3D" id="1.20.120.1240">
    <property type="entry name" value="Dynamin, middle domain"/>
    <property type="match status" value="1"/>
</dbReference>
<dbReference type="PANTHER" id="PTHR11566">
    <property type="entry name" value="DYNAMIN"/>
    <property type="match status" value="1"/>
</dbReference>
<feature type="region of interest" description="Disordered" evidence="3">
    <location>
        <begin position="702"/>
        <end position="762"/>
    </location>
</feature>
<evidence type="ECO:0000256" key="3">
    <source>
        <dbReference type="SAM" id="MobiDB-lite"/>
    </source>
</evidence>
<dbReference type="InterPro" id="IPR030381">
    <property type="entry name" value="G_DYNAMIN_dom"/>
</dbReference>
<dbReference type="GO" id="GO:0005525">
    <property type="term" value="F:GTP binding"/>
    <property type="evidence" value="ECO:0007669"/>
    <property type="project" value="InterPro"/>
</dbReference>
<evidence type="ECO:0000313" key="7">
    <source>
        <dbReference type="Proteomes" id="UP000606974"/>
    </source>
</evidence>
<dbReference type="GO" id="GO:0005874">
    <property type="term" value="C:microtubule"/>
    <property type="evidence" value="ECO:0007669"/>
    <property type="project" value="TreeGrafter"/>
</dbReference>
<evidence type="ECO:0000259" key="4">
    <source>
        <dbReference type="PROSITE" id="PS51388"/>
    </source>
</evidence>
<dbReference type="PROSITE" id="PS51718">
    <property type="entry name" value="G_DYNAMIN_2"/>
    <property type="match status" value="1"/>
</dbReference>
<dbReference type="GO" id="GO:0000266">
    <property type="term" value="P:mitochondrial fission"/>
    <property type="evidence" value="ECO:0007669"/>
    <property type="project" value="TreeGrafter"/>
</dbReference>
<keyword evidence="2" id="KW-0342">GTP-binding</keyword>
<gene>
    <name evidence="6" type="ORF">GJ744_003486</name>
</gene>
<sequence>MGDQKLGEVRPVALQSKAHEDLLNIIDSLRSQGISRYIDLPQLIVCGDQSSGKSSVLEAVSGIRFPTKDNLCTRFATELILRRGPSTSASVTIVPNADRSESEKAKLQRFQHEISDLDQFENLVDSAKSVMGLDGDARAFSNDILRVDISGPNQPHLTLVDLPGLFSAGNKTQSDTDAQVVKSLVLSYMKKSRSIILAVVSAKNDFANQIVTKYARDIDPQGLRTLGIITKPDTLPPGSDSEKSFVELAENKDVHFRLGWHVLRNRDYETRDYTTEERDQMERDFFSKGIWTSLPSNHVGIFSLKPRLSTLLKEQILTELPSLIENVSRGIKDCKDIMTRLGESRATLSDQRLHLVRLSQEFSRLAKSATDGFYVDEFFGSAMQDVGKSKRLRAIIQNTCSDFSEAIRRKGHAKQIIDDSKEVVTQTTGPFRIHRSDYVDEVMTLMRRSRGRELPGTYNPLLIGDLFYEQSKPWTELVEQYTGTILNATRTALNAILDHTSDETTGQGLLRYIINPKMDALQHDLEAKVDSILEPHKRGHPITYNHYFTDNVQKAKAQHRKDTLIEQLGSFFGVDIESGNTKVKEHSFDVKSLLDHLAQGTETDMDRYACSEAIDCMQAYYKVAMKTIVDDFSVLAIEKCLVKRLPDLLSPETIVGLDDATISSIAAETEESRLERSRATEKLKVLESTLVVLRSLDRHQPARTRRKAVNTISTSKLPEDNEESNSSTDVYSSSEEDDYLGSRKQKLPPKRRDGGSGLVGMPEFEKPIATEKSAEAMPVSRSVFGMAKPEKTIASERPADARPIAESRGLSGMAQTEKPAANEKPTDAAPTSRFTRPPNSDRTRNTQGGFAGNPFSLPFASFGNSQPFDFGKVVENEKRQPASPFPPLPN</sequence>
<dbReference type="AlphaFoldDB" id="A0A8H7AM69"/>
<dbReference type="OrthoDB" id="415706at2759"/>
<comment type="caution">
    <text evidence="6">The sequence shown here is derived from an EMBL/GenBank/DDBJ whole genome shotgun (WGS) entry which is preliminary data.</text>
</comment>
<feature type="domain" description="GED" evidence="4">
    <location>
        <begin position="610"/>
        <end position="701"/>
    </location>
</feature>
<dbReference type="GO" id="GO:0016020">
    <property type="term" value="C:membrane"/>
    <property type="evidence" value="ECO:0007669"/>
    <property type="project" value="TreeGrafter"/>
</dbReference>
<dbReference type="InterPro" id="IPR001401">
    <property type="entry name" value="Dynamin_GTPase"/>
</dbReference>
<protein>
    <recommendedName>
        <fullName evidence="8">GED domain-containing protein</fullName>
    </recommendedName>
</protein>
<evidence type="ECO:0000256" key="1">
    <source>
        <dbReference type="ARBA" id="ARBA00022741"/>
    </source>
</evidence>